<dbReference type="Gene3D" id="3.20.20.80">
    <property type="entry name" value="Glycosidases"/>
    <property type="match status" value="1"/>
</dbReference>
<dbReference type="SUPFAM" id="SSF54556">
    <property type="entry name" value="Chitinase insertion domain"/>
    <property type="match status" value="1"/>
</dbReference>
<dbReference type="OMA" id="QTQNHIN"/>
<evidence type="ECO:0000256" key="3">
    <source>
        <dbReference type="ARBA" id="ARBA00023295"/>
    </source>
</evidence>
<evidence type="ECO:0000313" key="9">
    <source>
        <dbReference type="Proteomes" id="UP000094527"/>
    </source>
</evidence>
<dbReference type="STRING" id="48709.A0A1D2MN97"/>
<dbReference type="PANTHER" id="PTHR11177:SF403">
    <property type="entry name" value="CHITINASE 2-RELATED"/>
    <property type="match status" value="1"/>
</dbReference>
<keyword evidence="9" id="KW-1185">Reference proteome</keyword>
<dbReference type="GO" id="GO:0006032">
    <property type="term" value="P:chitin catabolic process"/>
    <property type="evidence" value="ECO:0007669"/>
    <property type="project" value="TreeGrafter"/>
</dbReference>
<dbReference type="InterPro" id="IPR050314">
    <property type="entry name" value="Glycosyl_Hydrlase_18"/>
</dbReference>
<feature type="signal peptide" evidence="6">
    <location>
        <begin position="1"/>
        <end position="27"/>
    </location>
</feature>
<dbReference type="AlphaFoldDB" id="A0A1D2MN97"/>
<dbReference type="GO" id="GO:0008061">
    <property type="term" value="F:chitin binding"/>
    <property type="evidence" value="ECO:0007669"/>
    <property type="project" value="InterPro"/>
</dbReference>
<dbReference type="EMBL" id="LJIJ01000787">
    <property type="protein sequence ID" value="ODM94560.1"/>
    <property type="molecule type" value="Genomic_DNA"/>
</dbReference>
<dbReference type="InterPro" id="IPR001579">
    <property type="entry name" value="Glyco_hydro_18_chit_AS"/>
</dbReference>
<dbReference type="InterPro" id="IPR017853">
    <property type="entry name" value="GH"/>
</dbReference>
<dbReference type="Proteomes" id="UP000094527">
    <property type="component" value="Unassembled WGS sequence"/>
</dbReference>
<dbReference type="GO" id="GO:0005576">
    <property type="term" value="C:extracellular region"/>
    <property type="evidence" value="ECO:0007669"/>
    <property type="project" value="TreeGrafter"/>
</dbReference>
<comment type="caution">
    <text evidence="8">The sequence shown here is derived from an EMBL/GenBank/DDBJ whole genome shotgun (WGS) entry which is preliminary data.</text>
</comment>
<dbReference type="OrthoDB" id="73875at2759"/>
<evidence type="ECO:0000256" key="2">
    <source>
        <dbReference type="ARBA" id="ARBA00023157"/>
    </source>
</evidence>
<gene>
    <name evidence="8" type="ORF">Ocin01_12123</name>
</gene>
<dbReference type="GO" id="GO:0004568">
    <property type="term" value="F:chitinase activity"/>
    <property type="evidence" value="ECO:0007669"/>
    <property type="project" value="UniProtKB-ARBA"/>
</dbReference>
<feature type="domain" description="GH18" evidence="7">
    <location>
        <begin position="55"/>
        <end position="425"/>
    </location>
</feature>
<evidence type="ECO:0000256" key="6">
    <source>
        <dbReference type="SAM" id="SignalP"/>
    </source>
</evidence>
<keyword evidence="2" id="KW-1015">Disulfide bond</keyword>
<keyword evidence="3 4" id="KW-0326">Glycosidase</keyword>
<dbReference type="GO" id="GO:0005975">
    <property type="term" value="P:carbohydrate metabolic process"/>
    <property type="evidence" value="ECO:0007669"/>
    <property type="project" value="InterPro"/>
</dbReference>
<evidence type="ECO:0000256" key="4">
    <source>
        <dbReference type="RuleBase" id="RU000489"/>
    </source>
</evidence>
<dbReference type="InterPro" id="IPR001223">
    <property type="entry name" value="Glyco_hydro18_cat"/>
</dbReference>
<comment type="similarity">
    <text evidence="5">Belongs to the glycosyl hydrolase 18 family.</text>
</comment>
<dbReference type="PROSITE" id="PS51910">
    <property type="entry name" value="GH18_2"/>
    <property type="match status" value="1"/>
</dbReference>
<dbReference type="InterPro" id="IPR029070">
    <property type="entry name" value="Chitinase_insertion_sf"/>
</dbReference>
<dbReference type="Pfam" id="PF00704">
    <property type="entry name" value="Glyco_hydro_18"/>
    <property type="match status" value="1"/>
</dbReference>
<dbReference type="SUPFAM" id="SSF51445">
    <property type="entry name" value="(Trans)glycosidases"/>
    <property type="match status" value="1"/>
</dbReference>
<dbReference type="PROSITE" id="PS01095">
    <property type="entry name" value="GH18_1"/>
    <property type="match status" value="1"/>
</dbReference>
<dbReference type="Gene3D" id="3.10.50.10">
    <property type="match status" value="1"/>
</dbReference>
<protein>
    <submittedName>
        <fullName evidence="8">Putative chitinase 2</fullName>
    </submittedName>
</protein>
<keyword evidence="1 4" id="KW-0378">Hydrolase</keyword>
<evidence type="ECO:0000259" key="7">
    <source>
        <dbReference type="PROSITE" id="PS51910"/>
    </source>
</evidence>
<dbReference type="PANTHER" id="PTHR11177">
    <property type="entry name" value="CHITINASE"/>
    <property type="match status" value="1"/>
</dbReference>
<evidence type="ECO:0000256" key="1">
    <source>
        <dbReference type="ARBA" id="ARBA00022801"/>
    </source>
</evidence>
<keyword evidence="6" id="KW-0732">Signal</keyword>
<accession>A0A1D2MN97</accession>
<dbReference type="InterPro" id="IPR011583">
    <property type="entry name" value="Chitinase_II/V-like_cat"/>
</dbReference>
<dbReference type="SMART" id="SM00636">
    <property type="entry name" value="Glyco_18"/>
    <property type="match status" value="1"/>
</dbReference>
<dbReference type="CDD" id="cd02872">
    <property type="entry name" value="GH18_chitolectin_chitotriosidase"/>
    <property type="match status" value="1"/>
</dbReference>
<feature type="chain" id="PRO_5008904292" evidence="6">
    <location>
        <begin position="28"/>
        <end position="469"/>
    </location>
</feature>
<name>A0A1D2MN97_ORCCI</name>
<proteinExistence type="inferred from homology"/>
<evidence type="ECO:0000313" key="8">
    <source>
        <dbReference type="EMBL" id="ODM94560.1"/>
    </source>
</evidence>
<dbReference type="FunFam" id="3.10.50.10:FF:000001">
    <property type="entry name" value="Chitinase 3-like 1"/>
    <property type="match status" value="1"/>
</dbReference>
<organism evidence="8 9">
    <name type="scientific">Orchesella cincta</name>
    <name type="common">Springtail</name>
    <name type="synonym">Podura cincta</name>
    <dbReference type="NCBI Taxonomy" id="48709"/>
    <lineage>
        <taxon>Eukaryota</taxon>
        <taxon>Metazoa</taxon>
        <taxon>Ecdysozoa</taxon>
        <taxon>Arthropoda</taxon>
        <taxon>Hexapoda</taxon>
        <taxon>Collembola</taxon>
        <taxon>Entomobryomorpha</taxon>
        <taxon>Entomobryoidea</taxon>
        <taxon>Orchesellidae</taxon>
        <taxon>Orchesellinae</taxon>
        <taxon>Orchesella</taxon>
    </lineage>
</organism>
<reference evidence="8 9" key="1">
    <citation type="journal article" date="2016" name="Genome Biol. Evol.">
        <title>Gene Family Evolution Reflects Adaptation to Soil Environmental Stressors in the Genome of the Collembolan Orchesella cincta.</title>
        <authorList>
            <person name="Faddeeva-Vakhrusheva A."/>
            <person name="Derks M.F."/>
            <person name="Anvar S.Y."/>
            <person name="Agamennone V."/>
            <person name="Suring W."/>
            <person name="Smit S."/>
            <person name="van Straalen N.M."/>
            <person name="Roelofs D."/>
        </authorList>
    </citation>
    <scope>NUCLEOTIDE SEQUENCE [LARGE SCALE GENOMIC DNA]</scope>
    <source>
        <tissue evidence="8">Mixed pool</tissue>
    </source>
</reference>
<sequence>MLSRSGNGTQLWIWMLITTVMFNMSLSYDPSIVPTEVSLEFSGDENLASVLAHEKVVVCYVGTWAAYRKLDGKYDITNIDPKLCTHIIYSFAGLDNQTYEMKPLDPWLDLFVEKNGGGFDWYNKFTQLKQKNHHLKVLLAIGGWNEGSIKYSDMAADPAKRQRFIASAVKIIKEYGFDGLDLDWEFPGSRGGKPEDKQSFTKLVQELRVPFDRHSLILTAALGPAKSTAEEGYEVKQLAKLLDQIHLMCYDYHGSWDKKTSHNAPLYASFGEGSIEASVEYYLQKGVPARKLVMGLPTYGRTFLLSDGAEDGPALGKPAGEVGFSGPYTNEPGFLGYNEIVKELLSNRGDWITFWDDNAKVPFMRNGNKWLTFDNPESIKEKVEFAIKKNLRGAMMWSIETDDFLGLSGGKYPLLKTVNFVLSQDTSANEIPTTDEPTKPSSATSLVNKDTFVIIASVITVILKSVLFH</sequence>
<evidence type="ECO:0000256" key="5">
    <source>
        <dbReference type="RuleBase" id="RU004453"/>
    </source>
</evidence>